<evidence type="ECO:0000256" key="2">
    <source>
        <dbReference type="SAM" id="Phobius"/>
    </source>
</evidence>
<evidence type="ECO:0000313" key="4">
    <source>
        <dbReference type="Proteomes" id="UP000009309"/>
    </source>
</evidence>
<comment type="caution">
    <text evidence="3">The sequence shown here is derived from an EMBL/GenBank/DDBJ whole genome shotgun (WGS) entry which is preliminary data.</text>
</comment>
<evidence type="ECO:0000256" key="1">
    <source>
        <dbReference type="SAM" id="MobiDB-lite"/>
    </source>
</evidence>
<keyword evidence="2" id="KW-1133">Transmembrane helix</keyword>
<feature type="transmembrane region" description="Helical" evidence="2">
    <location>
        <begin position="6"/>
        <end position="25"/>
    </location>
</feature>
<dbReference type="Gene3D" id="1.20.1260.100">
    <property type="entry name" value="TspO/MBR protein"/>
    <property type="match status" value="1"/>
</dbReference>
<gene>
    <name evidence="3" type="ORF">BN8_00366</name>
</gene>
<feature type="compositionally biased region" description="Polar residues" evidence="1">
    <location>
        <begin position="272"/>
        <end position="283"/>
    </location>
</feature>
<dbReference type="EMBL" id="CAIT01000004">
    <property type="protein sequence ID" value="CCH51442.1"/>
    <property type="molecule type" value="Genomic_DNA"/>
</dbReference>
<dbReference type="RefSeq" id="WP_009280030.1">
    <property type="nucleotide sequence ID" value="NZ_CAIT01000004.1"/>
</dbReference>
<keyword evidence="4" id="KW-1185">Reference proteome</keyword>
<name>I2GC18_9BACT</name>
<evidence type="ECO:0000313" key="3">
    <source>
        <dbReference type="EMBL" id="CCH51442.1"/>
    </source>
</evidence>
<dbReference type="InterPro" id="IPR038330">
    <property type="entry name" value="TspO/MBR-related_sf"/>
</dbReference>
<dbReference type="STRING" id="1185876.BN8_00366"/>
<sequence>MKNNQLERYATAAFVIGSIIGTYFFSRPRRGAFRTEIADEQQRELDLNLTTPANATFGIAWPVIYTGTIGLAIHQALPSQENNPRYASARPWLWANYALNLVFGYFFSKSDLPSRAGGALTTISLLPLSLGLHRQLEIGRTEVPEPENTLRKSISLYTGWLTAATVVSGANLLLQAGYRVSPAAARRWAYGILSATGGLGIIVSKRLNDPYYLLTLITAFVGIAAKQRGRNDEVAALAAAWAVALAGVFVKRLQDAQADNQQEPATDPADTSPASITEPSSTALVDMEAD</sequence>
<evidence type="ECO:0008006" key="5">
    <source>
        <dbReference type="Google" id="ProtNLM"/>
    </source>
</evidence>
<keyword evidence="2" id="KW-0472">Membrane</keyword>
<protein>
    <recommendedName>
        <fullName evidence="5">Tryptophan-rich sensory protein</fullName>
    </recommendedName>
</protein>
<feature type="region of interest" description="Disordered" evidence="1">
    <location>
        <begin position="257"/>
        <end position="290"/>
    </location>
</feature>
<dbReference type="AlphaFoldDB" id="I2GC18"/>
<reference evidence="3 4" key="1">
    <citation type="journal article" date="2012" name="J. Bacteriol.">
        <title>Genome Sequence of the Filamentous Bacterium Fibrisoma limi BUZ 3T.</title>
        <authorList>
            <person name="Filippini M."/>
            <person name="Qi W."/>
            <person name="Jaenicke S."/>
            <person name="Goesmann A."/>
            <person name="Smits T.H."/>
            <person name="Bagheri H.C."/>
        </authorList>
    </citation>
    <scope>NUCLEOTIDE SEQUENCE [LARGE SCALE GENOMIC DNA]</scope>
    <source>
        <strain evidence="4">BUZ 3T</strain>
    </source>
</reference>
<accession>I2GC18</accession>
<organism evidence="3 4">
    <name type="scientific">Fibrisoma limi BUZ 3</name>
    <dbReference type="NCBI Taxonomy" id="1185876"/>
    <lineage>
        <taxon>Bacteria</taxon>
        <taxon>Pseudomonadati</taxon>
        <taxon>Bacteroidota</taxon>
        <taxon>Cytophagia</taxon>
        <taxon>Cytophagales</taxon>
        <taxon>Spirosomataceae</taxon>
        <taxon>Fibrisoma</taxon>
    </lineage>
</organism>
<proteinExistence type="predicted"/>
<dbReference type="eggNOG" id="ENOG50300ZY">
    <property type="taxonomic scope" value="Bacteria"/>
</dbReference>
<dbReference type="OrthoDB" id="5189031at2"/>
<dbReference type="Proteomes" id="UP000009309">
    <property type="component" value="Unassembled WGS sequence"/>
</dbReference>
<keyword evidence="2" id="KW-0812">Transmembrane</keyword>